<dbReference type="Gene3D" id="3.40.50.300">
    <property type="entry name" value="P-loop containing nucleotide triphosphate hydrolases"/>
    <property type="match status" value="3"/>
</dbReference>
<dbReference type="GO" id="GO:0005694">
    <property type="term" value="C:chromosome"/>
    <property type="evidence" value="ECO:0007669"/>
    <property type="project" value="InterPro"/>
</dbReference>
<keyword evidence="2 10" id="KW-0547">Nucleotide-binding</keyword>
<keyword evidence="3 10" id="KW-0378">Hydrolase</keyword>
<evidence type="ECO:0000256" key="6">
    <source>
        <dbReference type="ARBA" id="ARBA00023235"/>
    </source>
</evidence>
<evidence type="ECO:0000256" key="11">
    <source>
        <dbReference type="SAM" id="Phobius"/>
    </source>
</evidence>
<dbReference type="OrthoDB" id="9809039at2"/>
<reference evidence="13 14" key="1">
    <citation type="submission" date="2016-11" db="EMBL/GenBank/DDBJ databases">
        <authorList>
            <person name="Jaros S."/>
            <person name="Januszkiewicz K."/>
            <person name="Wedrychowicz H."/>
        </authorList>
    </citation>
    <scope>NUCLEOTIDE SEQUENCE [LARGE SCALE GENOMIC DNA]</scope>
    <source>
        <strain evidence="13 14">DSM 14809</strain>
    </source>
</reference>
<dbReference type="GO" id="GO:0003677">
    <property type="term" value="F:DNA binding"/>
    <property type="evidence" value="ECO:0007669"/>
    <property type="project" value="InterPro"/>
</dbReference>
<keyword evidence="11" id="KW-0812">Transmembrane</keyword>
<dbReference type="Gene3D" id="1.10.10.160">
    <property type="match status" value="1"/>
</dbReference>
<protein>
    <recommendedName>
        <fullName evidence="8">DNA 3'-5' helicase</fullName>
        <ecNumber evidence="8">5.6.2.4</ecNumber>
    </recommendedName>
</protein>
<evidence type="ECO:0000256" key="9">
    <source>
        <dbReference type="ARBA" id="ARBA00048988"/>
    </source>
</evidence>
<dbReference type="PANTHER" id="PTHR11070:SF63">
    <property type="entry name" value="DNA HELICASE IV"/>
    <property type="match status" value="1"/>
</dbReference>
<gene>
    <name evidence="13" type="ORF">SAMN02745725_00978</name>
</gene>
<dbReference type="GO" id="GO:0000725">
    <property type="term" value="P:recombinational repair"/>
    <property type="evidence" value="ECO:0007669"/>
    <property type="project" value="TreeGrafter"/>
</dbReference>
<evidence type="ECO:0000256" key="8">
    <source>
        <dbReference type="ARBA" id="ARBA00034808"/>
    </source>
</evidence>
<keyword evidence="14" id="KW-1185">Reference proteome</keyword>
<dbReference type="PROSITE" id="PS51198">
    <property type="entry name" value="UVRD_HELICASE_ATP_BIND"/>
    <property type="match status" value="1"/>
</dbReference>
<dbReference type="Gene3D" id="3.30.65.10">
    <property type="entry name" value="Bacterial Topoisomerase I, domain 1"/>
    <property type="match status" value="1"/>
</dbReference>
<dbReference type="GO" id="GO:0005829">
    <property type="term" value="C:cytosol"/>
    <property type="evidence" value="ECO:0007669"/>
    <property type="project" value="TreeGrafter"/>
</dbReference>
<comment type="catalytic activity">
    <reaction evidence="9">
        <text>ATP + H2O = ADP + phosphate + H(+)</text>
        <dbReference type="Rhea" id="RHEA:13065"/>
        <dbReference type="ChEBI" id="CHEBI:15377"/>
        <dbReference type="ChEBI" id="CHEBI:15378"/>
        <dbReference type="ChEBI" id="CHEBI:30616"/>
        <dbReference type="ChEBI" id="CHEBI:43474"/>
        <dbReference type="ChEBI" id="CHEBI:456216"/>
        <dbReference type="EC" id="5.6.2.4"/>
    </reaction>
</comment>
<sequence>MRQEYIAIIALCSIIVIVIVYKIISKYKFIRDVQDLLQEVDSCLGKFIEEDKEKRLLGKAKLYKEILVSKKYKFDEAVRFLTYEEELPTKIYFNNVTTLASAMSDYCNKYIEMVGNAKKFIVSPDIKPYADQFLEEAEQLASKSSRYIADSLVIQNFMKIYNNPKQYLVDLNYRYMENEKSICNELLSNIDGKSLDENQRNAVVNDDLRQLVIAGAGSGKTLTVAAKVKYLVERKGINPKDILLISFTRKAAGEMGERIRKLGIDVESSTFHKYGLSVIRNVNMKTPDVAEDIGKYIDRYLADIIYNDNELAKNFLILLGTLMLPVFDGDTSIGRRIQEEQCQDLTTIKGMYEAYSNKIKVDLLNDEIDNLDAKLAPLISRLEKLQDNKNNMLDGQQTDNEEVQQISEDIHLLETQIYKLRTQKLSIRNEKMKSAEEVMLANMFFLDGVEYEYEKEYPYDDEQNYRKKYRPDFYLIESDTYWEHFGIDENGNAKQYSVPAEREYLEGIEWKRNLHKESGTNLAETYSWQFRKNTISQAVNENYEKFGVTKHEVRYCDVIREILKGDASGNIESFKSLLSTFISLFKSYGYSKTKFDELRGVIGNYKDSLASKESIVRRKSRDQMFLDFAESFYDYYGQMLIEEEKIDFNDMILQAAGYIEQGAFKPNYKYVIIDEYQDISVGRYRLAKATLEQSKAKLFCVGDDWQSIYRFTGSEVDLLVSFENYFGLYSRTDIIQTYRNSQELLDISGAFVQQNEYQTPKKLKSNKHLENPIRIAWYTGSYRPILEEKEAEIEISFAQAFRLAVKEIVEACPNGEILLLGRNNGDIKALAEDKNLYIQREGGETTVILSEYPDLKMRYLTVHRSKGLEADNVIILNARNSRSGFPNQIVDDPVLNLLRKNAENYPFAEERRLFYVAMTRTKNFTYIIAPITQSSRFVDDLKMLEQNTGASSVVDTYPEDNRVKLEMVIDPQRTKPLSCPVCKIGTLVKRKGKEGGEFVSCSNYPSCTYKASNMDAVRNNNRCPVCDNFLIKRNGVNGEFMGCMSYPYCTYTSNIVIEVDKNKAEATINQSQRIDKYAKRIMYNAENGKPANSHVGWTIDEDHQLISEFNNGKSIKEMAAIHKRSAGGITARLKKLGLVER</sequence>
<dbReference type="Proteomes" id="UP000184185">
    <property type="component" value="Unassembled WGS sequence"/>
</dbReference>
<comment type="catalytic activity">
    <reaction evidence="7">
        <text>Couples ATP hydrolysis with the unwinding of duplex DNA by translocating in the 3'-5' direction.</text>
        <dbReference type="EC" id="5.6.2.4"/>
    </reaction>
</comment>
<evidence type="ECO:0000256" key="10">
    <source>
        <dbReference type="PROSITE-ProRule" id="PRU00560"/>
    </source>
</evidence>
<evidence type="ECO:0000256" key="7">
    <source>
        <dbReference type="ARBA" id="ARBA00034617"/>
    </source>
</evidence>
<dbReference type="PANTHER" id="PTHR11070">
    <property type="entry name" value="UVRD / RECB / PCRA DNA HELICASE FAMILY MEMBER"/>
    <property type="match status" value="1"/>
</dbReference>
<name>A0A1M6DHE1_PSEXY</name>
<dbReference type="GO" id="GO:0003916">
    <property type="term" value="F:DNA topoisomerase activity"/>
    <property type="evidence" value="ECO:0007669"/>
    <property type="project" value="InterPro"/>
</dbReference>
<dbReference type="InterPro" id="IPR000212">
    <property type="entry name" value="DNA_helicase_UvrD/REP"/>
</dbReference>
<dbReference type="Pfam" id="PF13361">
    <property type="entry name" value="UvrD_C"/>
    <property type="match status" value="1"/>
</dbReference>
<keyword evidence="4 10" id="KW-0347">Helicase</keyword>
<evidence type="ECO:0000313" key="13">
    <source>
        <dbReference type="EMBL" id="SHI72459.1"/>
    </source>
</evidence>
<dbReference type="InterPro" id="IPR014016">
    <property type="entry name" value="UvrD-like_ATP-bd"/>
</dbReference>
<keyword evidence="11" id="KW-0472">Membrane</keyword>
<organism evidence="13 14">
    <name type="scientific">Pseudobutyrivibrio xylanivorans DSM 14809</name>
    <dbReference type="NCBI Taxonomy" id="1123012"/>
    <lineage>
        <taxon>Bacteria</taxon>
        <taxon>Bacillati</taxon>
        <taxon>Bacillota</taxon>
        <taxon>Clostridia</taxon>
        <taxon>Lachnospirales</taxon>
        <taxon>Lachnospiraceae</taxon>
        <taxon>Pseudobutyrivibrio</taxon>
    </lineage>
</organism>
<dbReference type="SUPFAM" id="SSF52540">
    <property type="entry name" value="P-loop containing nucleoside triphosphate hydrolases"/>
    <property type="match status" value="1"/>
</dbReference>
<dbReference type="InterPro" id="IPR013986">
    <property type="entry name" value="DExx_box_DNA_helicase_dom_sf"/>
</dbReference>
<dbReference type="Pfam" id="PF01396">
    <property type="entry name" value="Zn_ribbon_Top1"/>
    <property type="match status" value="2"/>
</dbReference>
<comment type="similarity">
    <text evidence="1">Belongs to the helicase family. UvrD subfamily.</text>
</comment>
<dbReference type="Pfam" id="PF00580">
    <property type="entry name" value="UvrD-helicase"/>
    <property type="match status" value="2"/>
</dbReference>
<dbReference type="InterPro" id="IPR014017">
    <property type="entry name" value="DNA_helicase_UvrD-like_C"/>
</dbReference>
<dbReference type="InterPro" id="IPR027417">
    <property type="entry name" value="P-loop_NTPase"/>
</dbReference>
<dbReference type="GO" id="GO:0005524">
    <property type="term" value="F:ATP binding"/>
    <property type="evidence" value="ECO:0007669"/>
    <property type="project" value="UniProtKB-UniRule"/>
</dbReference>
<dbReference type="InterPro" id="IPR013498">
    <property type="entry name" value="Topo_IA_Znf"/>
</dbReference>
<dbReference type="SUPFAM" id="SSF57783">
    <property type="entry name" value="Zinc beta-ribbon"/>
    <property type="match status" value="1"/>
</dbReference>
<keyword evidence="6 13" id="KW-0413">Isomerase</keyword>
<evidence type="ECO:0000259" key="12">
    <source>
        <dbReference type="PROSITE" id="PS51198"/>
    </source>
</evidence>
<evidence type="ECO:0000256" key="2">
    <source>
        <dbReference type="ARBA" id="ARBA00022741"/>
    </source>
</evidence>
<keyword evidence="5 10" id="KW-0067">ATP-binding</keyword>
<dbReference type="EC" id="5.6.2.4" evidence="8"/>
<dbReference type="GO" id="GO:0016887">
    <property type="term" value="F:ATP hydrolysis activity"/>
    <property type="evidence" value="ECO:0007669"/>
    <property type="project" value="RHEA"/>
</dbReference>
<dbReference type="EMBL" id="FQYQ01000004">
    <property type="protein sequence ID" value="SHI72459.1"/>
    <property type="molecule type" value="Genomic_DNA"/>
</dbReference>
<evidence type="ECO:0000313" key="14">
    <source>
        <dbReference type="Proteomes" id="UP000184185"/>
    </source>
</evidence>
<proteinExistence type="inferred from homology"/>
<dbReference type="GO" id="GO:0043138">
    <property type="term" value="F:3'-5' DNA helicase activity"/>
    <property type="evidence" value="ECO:0007669"/>
    <property type="project" value="UniProtKB-EC"/>
</dbReference>
<evidence type="ECO:0000256" key="4">
    <source>
        <dbReference type="ARBA" id="ARBA00022806"/>
    </source>
</evidence>
<evidence type="ECO:0000256" key="5">
    <source>
        <dbReference type="ARBA" id="ARBA00022840"/>
    </source>
</evidence>
<feature type="transmembrane region" description="Helical" evidence="11">
    <location>
        <begin position="5"/>
        <end position="24"/>
    </location>
</feature>
<evidence type="ECO:0000256" key="1">
    <source>
        <dbReference type="ARBA" id="ARBA00009922"/>
    </source>
</evidence>
<feature type="domain" description="UvrD-like helicase ATP-binding" evidence="12">
    <location>
        <begin position="193"/>
        <end position="741"/>
    </location>
</feature>
<keyword evidence="11" id="KW-1133">Transmembrane helix</keyword>
<dbReference type="GO" id="GO:0006265">
    <property type="term" value="P:DNA topological change"/>
    <property type="evidence" value="ECO:0007669"/>
    <property type="project" value="InterPro"/>
</dbReference>
<dbReference type="AlphaFoldDB" id="A0A1M6DHE1"/>
<evidence type="ECO:0000256" key="3">
    <source>
        <dbReference type="ARBA" id="ARBA00022801"/>
    </source>
</evidence>
<feature type="binding site" evidence="10">
    <location>
        <begin position="214"/>
        <end position="221"/>
    </location>
    <ligand>
        <name>ATP</name>
        <dbReference type="ChEBI" id="CHEBI:30616"/>
    </ligand>
</feature>
<dbReference type="RefSeq" id="WP_072913476.1">
    <property type="nucleotide sequence ID" value="NZ_FQYQ01000004.1"/>
</dbReference>
<accession>A0A1M6DHE1</accession>